<comment type="caution">
    <text evidence="1">The sequence shown here is derived from an EMBL/GenBank/DDBJ whole genome shotgun (WGS) entry which is preliminary data.</text>
</comment>
<gene>
    <name evidence="1" type="ORF">LCGC14_1090020</name>
</gene>
<evidence type="ECO:0000313" key="1">
    <source>
        <dbReference type="EMBL" id="KKN05176.1"/>
    </source>
</evidence>
<dbReference type="EMBL" id="LAZR01004834">
    <property type="protein sequence ID" value="KKN05176.1"/>
    <property type="molecule type" value="Genomic_DNA"/>
</dbReference>
<accession>A0A0F9PVS6</accession>
<protein>
    <submittedName>
        <fullName evidence="1">Uncharacterized protein</fullName>
    </submittedName>
</protein>
<name>A0A0F9PVS6_9ZZZZ</name>
<reference evidence="1" key="1">
    <citation type="journal article" date="2015" name="Nature">
        <title>Complex archaea that bridge the gap between prokaryotes and eukaryotes.</title>
        <authorList>
            <person name="Spang A."/>
            <person name="Saw J.H."/>
            <person name="Jorgensen S.L."/>
            <person name="Zaremba-Niedzwiedzka K."/>
            <person name="Martijn J."/>
            <person name="Lind A.E."/>
            <person name="van Eijk R."/>
            <person name="Schleper C."/>
            <person name="Guy L."/>
            <person name="Ettema T.J."/>
        </authorList>
    </citation>
    <scope>NUCLEOTIDE SEQUENCE</scope>
</reference>
<dbReference type="AlphaFoldDB" id="A0A0F9PVS6"/>
<organism evidence="1">
    <name type="scientific">marine sediment metagenome</name>
    <dbReference type="NCBI Taxonomy" id="412755"/>
    <lineage>
        <taxon>unclassified sequences</taxon>
        <taxon>metagenomes</taxon>
        <taxon>ecological metagenomes</taxon>
    </lineage>
</organism>
<proteinExistence type="predicted"/>
<sequence>MKKACNGCGETRPLDDFHKHPNSAMSNWKLGLRPCVAQRGIRVRAYRDDGIFARKVVLSMFILPESLRIHPRGQRQGDVGGG</sequence>